<evidence type="ECO:0000256" key="6">
    <source>
        <dbReference type="ARBA" id="ARBA00023136"/>
    </source>
</evidence>
<dbReference type="GO" id="GO:0055085">
    <property type="term" value="P:transmembrane transport"/>
    <property type="evidence" value="ECO:0007669"/>
    <property type="project" value="InterPro"/>
</dbReference>
<organism evidence="9 10">
    <name type="scientific">Xylanimonas protaetiae</name>
    <dbReference type="NCBI Taxonomy" id="2509457"/>
    <lineage>
        <taxon>Bacteria</taxon>
        <taxon>Bacillati</taxon>
        <taxon>Actinomycetota</taxon>
        <taxon>Actinomycetes</taxon>
        <taxon>Micrococcales</taxon>
        <taxon>Promicromonosporaceae</taxon>
        <taxon>Xylanimonas</taxon>
    </lineage>
</organism>
<dbReference type="KEGG" id="xya:ET471_02640"/>
<gene>
    <name evidence="9" type="ORF">ET471_02640</name>
</gene>
<evidence type="ECO:0000256" key="5">
    <source>
        <dbReference type="ARBA" id="ARBA00022989"/>
    </source>
</evidence>
<reference evidence="9 10" key="1">
    <citation type="submission" date="2019-01" db="EMBL/GenBank/DDBJ databases">
        <title>Genome sequencing of strain FW10M-9.</title>
        <authorList>
            <person name="Heo J."/>
            <person name="Kim S.-J."/>
            <person name="Kim J.-S."/>
            <person name="Hong S.-B."/>
            <person name="Kwon S.-W."/>
        </authorList>
    </citation>
    <scope>NUCLEOTIDE SEQUENCE [LARGE SCALE GENOMIC DNA]</scope>
    <source>
        <strain evidence="9 10">FW10M-9</strain>
    </source>
</reference>
<feature type="transmembrane region" description="Helical" evidence="7">
    <location>
        <begin position="252"/>
        <end position="271"/>
    </location>
</feature>
<keyword evidence="6 7" id="KW-0472">Membrane</keyword>
<dbReference type="PROSITE" id="PS50928">
    <property type="entry name" value="ABC_TM1"/>
    <property type="match status" value="1"/>
</dbReference>
<keyword evidence="10" id="KW-1185">Reference proteome</keyword>
<dbReference type="InterPro" id="IPR000515">
    <property type="entry name" value="MetI-like"/>
</dbReference>
<comment type="subcellular location">
    <subcellularLocation>
        <location evidence="1 7">Cell membrane</location>
        <topology evidence="1 7">Multi-pass membrane protein</topology>
    </subcellularLocation>
</comment>
<name>A0A4P6F768_9MICO</name>
<feature type="transmembrane region" description="Helical" evidence="7">
    <location>
        <begin position="298"/>
        <end position="319"/>
    </location>
</feature>
<proteinExistence type="inferred from homology"/>
<evidence type="ECO:0000259" key="8">
    <source>
        <dbReference type="PROSITE" id="PS50928"/>
    </source>
</evidence>
<protein>
    <submittedName>
        <fullName evidence="9">Sugar ABC transporter permease</fullName>
    </submittedName>
</protein>
<evidence type="ECO:0000256" key="7">
    <source>
        <dbReference type="RuleBase" id="RU363032"/>
    </source>
</evidence>
<feature type="transmembrane region" description="Helical" evidence="7">
    <location>
        <begin position="135"/>
        <end position="156"/>
    </location>
</feature>
<feature type="transmembrane region" description="Helical" evidence="7">
    <location>
        <begin position="34"/>
        <end position="62"/>
    </location>
</feature>
<dbReference type="OrthoDB" id="9805974at2"/>
<dbReference type="AlphaFoldDB" id="A0A4P6F768"/>
<dbReference type="Pfam" id="PF00528">
    <property type="entry name" value="BPD_transp_1"/>
    <property type="match status" value="1"/>
</dbReference>
<evidence type="ECO:0000256" key="1">
    <source>
        <dbReference type="ARBA" id="ARBA00004651"/>
    </source>
</evidence>
<dbReference type="PANTHER" id="PTHR30193:SF37">
    <property type="entry name" value="INNER MEMBRANE ABC TRANSPORTER PERMEASE PROTEIN YCJO"/>
    <property type="match status" value="1"/>
</dbReference>
<evidence type="ECO:0000313" key="9">
    <source>
        <dbReference type="EMBL" id="QAY69077.1"/>
    </source>
</evidence>
<keyword evidence="2 7" id="KW-0813">Transport</keyword>
<dbReference type="InterPro" id="IPR035906">
    <property type="entry name" value="MetI-like_sf"/>
</dbReference>
<dbReference type="InterPro" id="IPR051393">
    <property type="entry name" value="ABC_transporter_permease"/>
</dbReference>
<evidence type="ECO:0000256" key="2">
    <source>
        <dbReference type="ARBA" id="ARBA00022448"/>
    </source>
</evidence>
<dbReference type="RefSeq" id="WP_129186477.1">
    <property type="nucleotide sequence ID" value="NZ_CP035493.1"/>
</dbReference>
<dbReference type="CDD" id="cd06261">
    <property type="entry name" value="TM_PBP2"/>
    <property type="match status" value="1"/>
</dbReference>
<evidence type="ECO:0000256" key="4">
    <source>
        <dbReference type="ARBA" id="ARBA00022692"/>
    </source>
</evidence>
<comment type="similarity">
    <text evidence="7">Belongs to the binding-protein-dependent transport system permease family.</text>
</comment>
<keyword evidence="4 7" id="KW-0812">Transmembrane</keyword>
<feature type="domain" description="ABC transmembrane type-1" evidence="8">
    <location>
        <begin position="98"/>
        <end position="319"/>
    </location>
</feature>
<dbReference type="GO" id="GO:0005886">
    <property type="term" value="C:plasma membrane"/>
    <property type="evidence" value="ECO:0007669"/>
    <property type="project" value="UniProtKB-SubCell"/>
</dbReference>
<dbReference type="Gene3D" id="1.10.3720.10">
    <property type="entry name" value="MetI-like"/>
    <property type="match status" value="1"/>
</dbReference>
<accession>A0A4P6F768</accession>
<sequence length="332" mass="36768">MSTNVEIDEPLAVTARGSSPLTRKTRRKVRWFEVAGFTAPALLVYVAFVFVPVAFAVVMAFFDGNRVQPFSNFVGFDNFAEIFTGGRTFGMPFFWDAVRNNFLIAILSLVLQGPLAIGVALLLNRPMKARGLVRTLIFVPYVLSEVITGVMFTMMLLPNGALAVWLERLGLGSLADTLWLADIGNGGLGSITFWVAMFVLTWKYIGLAIILFLAGLSGIPEELTEAASIDGASWWQIQRKITLPLLGPTMRIWAFLSIIGSFQLFDMIWILTRQNPTIVGMDTMATYMVQMGMNRNRVGYGSAIAVVLFVITLIVALVYQRFILKRDVGKEA</sequence>
<keyword evidence="3" id="KW-1003">Cell membrane</keyword>
<dbReference type="SUPFAM" id="SSF161098">
    <property type="entry name" value="MetI-like"/>
    <property type="match status" value="1"/>
</dbReference>
<evidence type="ECO:0000313" key="10">
    <source>
        <dbReference type="Proteomes" id="UP000292118"/>
    </source>
</evidence>
<evidence type="ECO:0000256" key="3">
    <source>
        <dbReference type="ARBA" id="ARBA00022475"/>
    </source>
</evidence>
<feature type="transmembrane region" description="Helical" evidence="7">
    <location>
        <begin position="102"/>
        <end position="123"/>
    </location>
</feature>
<keyword evidence="5 7" id="KW-1133">Transmembrane helix</keyword>
<dbReference type="Proteomes" id="UP000292118">
    <property type="component" value="Chromosome"/>
</dbReference>
<dbReference type="EMBL" id="CP035493">
    <property type="protein sequence ID" value="QAY69077.1"/>
    <property type="molecule type" value="Genomic_DNA"/>
</dbReference>
<dbReference type="PANTHER" id="PTHR30193">
    <property type="entry name" value="ABC TRANSPORTER PERMEASE PROTEIN"/>
    <property type="match status" value="1"/>
</dbReference>